<sequence length="466" mass="52437">MASSAMCHLLLLSFLPILPVFGVSYISLGKSLSAIGDNSSWISPSGDFAFGFRPLNNTNIFLLAIWFARIPERTIVWHANTASPVRTNSTVKLTAEGLTLKNCKDQTIWKAQPKTTISYAVMLDTGNFVLVSTNSVFEWQSFNYPTDTILPTQNLSLGSFLYSRLTETNYSRGRFALHFKNGELHLQPVSWPSKFLYPLYYKTGIASGFQLVFSKSANIYIAKWNGEAVQLSWHNIVLDNPSNYYRATMDFDGFFRQYIYLNTSVTDQGWSVLRYIPDNICNMVDGYSSGVCGVNGICEENSGLPSCHCPPGFSFIDPDDKFGGCKPNFTLGCGVNDGSRNPEDLYDLKFISGLNFPFGDYEVFEPENQKMCEQSCLHDCSCTVAIFGGKRCWKKKMPLSYGRLEGGHTMCIIKIRKHVDDPDAPPSNSMKDLFGRYGFITILLLVAVYFHVFLRWQETTRHLAVE</sequence>
<dbReference type="EMBL" id="CM045771">
    <property type="protein sequence ID" value="KAI7987901.1"/>
    <property type="molecule type" value="Genomic_DNA"/>
</dbReference>
<gene>
    <name evidence="1" type="ORF">LOK49_LG13G01577</name>
</gene>
<dbReference type="Proteomes" id="UP001060215">
    <property type="component" value="Chromosome 14"/>
</dbReference>
<keyword evidence="2" id="KW-1185">Reference proteome</keyword>
<name>A0ACC0FIX1_9ERIC</name>
<protein>
    <submittedName>
        <fullName evidence="1">G-type lectin S-receptor-like serine/threonine-protein kinase LECRK3</fullName>
    </submittedName>
</protein>
<comment type="caution">
    <text evidence="1">The sequence shown here is derived from an EMBL/GenBank/DDBJ whole genome shotgun (WGS) entry which is preliminary data.</text>
</comment>
<evidence type="ECO:0000313" key="2">
    <source>
        <dbReference type="Proteomes" id="UP001060215"/>
    </source>
</evidence>
<proteinExistence type="predicted"/>
<accession>A0ACC0FIX1</accession>
<organism evidence="1 2">
    <name type="scientific">Camellia lanceoleosa</name>
    <dbReference type="NCBI Taxonomy" id="1840588"/>
    <lineage>
        <taxon>Eukaryota</taxon>
        <taxon>Viridiplantae</taxon>
        <taxon>Streptophyta</taxon>
        <taxon>Embryophyta</taxon>
        <taxon>Tracheophyta</taxon>
        <taxon>Spermatophyta</taxon>
        <taxon>Magnoliopsida</taxon>
        <taxon>eudicotyledons</taxon>
        <taxon>Gunneridae</taxon>
        <taxon>Pentapetalae</taxon>
        <taxon>asterids</taxon>
        <taxon>Ericales</taxon>
        <taxon>Theaceae</taxon>
        <taxon>Camellia</taxon>
    </lineage>
</organism>
<reference evidence="1 2" key="1">
    <citation type="journal article" date="2022" name="Plant J.">
        <title>Chromosome-level genome of Camellia lanceoleosa provides a valuable resource for understanding genome evolution and self-incompatibility.</title>
        <authorList>
            <person name="Gong W."/>
            <person name="Xiao S."/>
            <person name="Wang L."/>
            <person name="Liao Z."/>
            <person name="Chang Y."/>
            <person name="Mo W."/>
            <person name="Hu G."/>
            <person name="Li W."/>
            <person name="Zhao G."/>
            <person name="Zhu H."/>
            <person name="Hu X."/>
            <person name="Ji K."/>
            <person name="Xiang X."/>
            <person name="Song Q."/>
            <person name="Yuan D."/>
            <person name="Jin S."/>
            <person name="Zhang L."/>
        </authorList>
    </citation>
    <scope>NUCLEOTIDE SEQUENCE [LARGE SCALE GENOMIC DNA]</scope>
    <source>
        <strain evidence="1">SQ_2022a</strain>
    </source>
</reference>
<evidence type="ECO:0000313" key="1">
    <source>
        <dbReference type="EMBL" id="KAI7987901.1"/>
    </source>
</evidence>